<accession>A0A0R0M045</accession>
<comment type="caution">
    <text evidence="1">The sequence shown here is derived from an EMBL/GenBank/DDBJ whole genome shotgun (WGS) entry which is preliminary data.</text>
</comment>
<dbReference type="Proteomes" id="UP000051530">
    <property type="component" value="Unassembled WGS sequence"/>
</dbReference>
<sequence>MIVFHLSCSKEYLSNQKCFHFMRFHLSQTGNRVRFIWPPLHTQLHTKTVSKMSIKLKDDYFRLIKRIFKLKANFHKTDALDIKTSHLYDIGIFSNPNAKYVDDDLAYHLTDAKKSFEKLIYYLSVNQSYFPVTDIEIHPLLDAPEDFFTFDERRTAYMLYLSEKSITEITNRDEKNPIELKNSIIFSLLDRMHHQVLLRFISGRRYWFLPYSRIVRGLSHLLLQEFEMAKEVLPSHFRVILNLAEVNETNASEEISDEMDLKNLETEITDLDRAAESLFDQSFVSISTVKGSSMGSPINKERNGIDMLIFVFFIFYHFRCNFPDMETRMPTASENLEDFENKTNISDQMKNGLKFDQPLPENIYRHKLDHLMPYYSFLYHIHDQFSNNISLIFTIDMIKLMKRFGCHLKKRKLLAFGLIRRVPGLRDRLILENDDLDFTIAISSTEQSQVQKQEQRDNFKFKITLEGVKCKIFALNIMKMKILTDYDKHYHVFVNSKKINISDECKSQNSDITTFNFSILLERDSLLDLIIKSVENDILYKKCMFIDIEEKEPVNQDSVERKRPDNLLEMYFENVYKNLNVKHKRIESDPLAKNLRRCLKKHQLLLFHQFKDVIHYERIEMCVNDFLDFRSRYSYEIYR</sequence>
<dbReference type="EMBL" id="LGUB01000021">
    <property type="protein sequence ID" value="KRH94876.1"/>
    <property type="molecule type" value="Genomic_DNA"/>
</dbReference>
<reference evidence="1 2" key="1">
    <citation type="submission" date="2015-07" db="EMBL/GenBank/DDBJ databases">
        <title>The genome of Pseudoloma neurophilia, a relevant intracellular parasite of the zebrafish.</title>
        <authorList>
            <person name="Ndikumana S."/>
            <person name="Pelin A."/>
            <person name="Sanders J."/>
            <person name="Corradi N."/>
        </authorList>
    </citation>
    <scope>NUCLEOTIDE SEQUENCE [LARGE SCALE GENOMIC DNA]</scope>
    <source>
        <strain evidence="1 2">MK1</strain>
    </source>
</reference>
<name>A0A0R0M045_9MICR</name>
<evidence type="ECO:0000313" key="1">
    <source>
        <dbReference type="EMBL" id="KRH94876.1"/>
    </source>
</evidence>
<gene>
    <name evidence="1" type="ORF">M153_1190004841</name>
</gene>
<protein>
    <submittedName>
        <fullName evidence="1">Uncharacterized protein</fullName>
    </submittedName>
</protein>
<proteinExistence type="predicted"/>
<dbReference type="VEuPathDB" id="MicrosporidiaDB:M153_1190004841"/>
<organism evidence="1 2">
    <name type="scientific">Pseudoloma neurophilia</name>
    <dbReference type="NCBI Taxonomy" id="146866"/>
    <lineage>
        <taxon>Eukaryota</taxon>
        <taxon>Fungi</taxon>
        <taxon>Fungi incertae sedis</taxon>
        <taxon>Microsporidia</taxon>
        <taxon>Pseudoloma</taxon>
    </lineage>
</organism>
<keyword evidence="2" id="KW-1185">Reference proteome</keyword>
<evidence type="ECO:0000313" key="2">
    <source>
        <dbReference type="Proteomes" id="UP000051530"/>
    </source>
</evidence>
<dbReference type="AlphaFoldDB" id="A0A0R0M045"/>